<dbReference type="FunFam" id="2.40.30.170:FF:000010">
    <property type="entry name" value="Efflux RND transporter periplasmic adaptor subunit"/>
    <property type="match status" value="1"/>
</dbReference>
<dbReference type="RefSeq" id="WP_145614956.1">
    <property type="nucleotide sequence ID" value="NZ_VITO01000001.1"/>
</dbReference>
<dbReference type="Gene3D" id="2.40.50.100">
    <property type="match status" value="1"/>
</dbReference>
<comment type="similarity">
    <text evidence="1">Belongs to the membrane fusion protein (MFP) (TC 8.A.1) family.</text>
</comment>
<dbReference type="InterPro" id="IPR058627">
    <property type="entry name" value="MdtA-like_C"/>
</dbReference>
<dbReference type="Proteomes" id="UP000316545">
    <property type="component" value="Unassembled WGS sequence"/>
</dbReference>
<organism evidence="9 10">
    <name type="scientific">Nitrospirillum amazonense</name>
    <dbReference type="NCBI Taxonomy" id="28077"/>
    <lineage>
        <taxon>Bacteria</taxon>
        <taxon>Pseudomonadati</taxon>
        <taxon>Pseudomonadota</taxon>
        <taxon>Alphaproteobacteria</taxon>
        <taxon>Rhodospirillales</taxon>
        <taxon>Azospirillaceae</taxon>
        <taxon>Nitrospirillum</taxon>
    </lineage>
</organism>
<gene>
    <name evidence="9" type="ORF">FBZ88_101147</name>
</gene>
<dbReference type="GO" id="GO:0046686">
    <property type="term" value="P:response to cadmium ion"/>
    <property type="evidence" value="ECO:0007669"/>
    <property type="project" value="UniProtKB-KW"/>
</dbReference>
<evidence type="ECO:0000256" key="2">
    <source>
        <dbReference type="ARBA" id="ARBA00022448"/>
    </source>
</evidence>
<accession>A0A560GCY7</accession>
<dbReference type="SUPFAM" id="SSF111369">
    <property type="entry name" value="HlyD-like secretion proteins"/>
    <property type="match status" value="1"/>
</dbReference>
<dbReference type="Gene3D" id="2.40.30.170">
    <property type="match status" value="1"/>
</dbReference>
<name>A0A560GCY7_9PROT</name>
<dbReference type="AlphaFoldDB" id="A0A560GCY7"/>
<dbReference type="GO" id="GO:0060003">
    <property type="term" value="P:copper ion export"/>
    <property type="evidence" value="ECO:0007669"/>
    <property type="project" value="TreeGrafter"/>
</dbReference>
<keyword evidence="3" id="KW-0862">Zinc</keyword>
<dbReference type="GO" id="GO:0030288">
    <property type="term" value="C:outer membrane-bounded periplasmic space"/>
    <property type="evidence" value="ECO:0007669"/>
    <property type="project" value="TreeGrafter"/>
</dbReference>
<comment type="caution">
    <text evidence="9">The sequence shown here is derived from an EMBL/GenBank/DDBJ whole genome shotgun (WGS) entry which is preliminary data.</text>
</comment>
<keyword evidence="10" id="KW-1185">Reference proteome</keyword>
<protein>
    <submittedName>
        <fullName evidence="9">Cobalt-zinc-cadmium efflux system membrane fusion protein</fullName>
    </submittedName>
</protein>
<evidence type="ECO:0000259" key="8">
    <source>
        <dbReference type="Pfam" id="PF25973"/>
    </source>
</evidence>
<dbReference type="Gene3D" id="2.40.420.20">
    <property type="match status" value="1"/>
</dbReference>
<reference evidence="9 10" key="1">
    <citation type="submission" date="2019-06" db="EMBL/GenBank/DDBJ databases">
        <title>Genomic Encyclopedia of Type Strains, Phase IV (KMG-V): Genome sequencing to study the core and pangenomes of soil and plant-associated prokaryotes.</title>
        <authorList>
            <person name="Whitman W."/>
        </authorList>
    </citation>
    <scope>NUCLEOTIDE SEQUENCE [LARGE SCALE GENOMIC DNA]</scope>
    <source>
        <strain evidence="9 10">BR 11865</strain>
    </source>
</reference>
<dbReference type="InterPro" id="IPR058647">
    <property type="entry name" value="BSH_CzcB-like"/>
</dbReference>
<keyword evidence="4" id="KW-0105">Cadmium resistance</keyword>
<evidence type="ECO:0000256" key="4">
    <source>
        <dbReference type="ARBA" id="ARBA00043263"/>
    </source>
</evidence>
<proteinExistence type="inferred from homology"/>
<evidence type="ECO:0000256" key="3">
    <source>
        <dbReference type="ARBA" id="ARBA00022833"/>
    </source>
</evidence>
<dbReference type="InterPro" id="IPR006143">
    <property type="entry name" value="RND_pump_MFP"/>
</dbReference>
<dbReference type="Pfam" id="PF25973">
    <property type="entry name" value="BSH_CzcB"/>
    <property type="match status" value="1"/>
</dbReference>
<dbReference type="Pfam" id="PF25954">
    <property type="entry name" value="Beta-barrel_RND_2"/>
    <property type="match status" value="1"/>
</dbReference>
<dbReference type="GO" id="GO:0046914">
    <property type="term" value="F:transition metal ion binding"/>
    <property type="evidence" value="ECO:0007669"/>
    <property type="project" value="TreeGrafter"/>
</dbReference>
<evidence type="ECO:0000313" key="9">
    <source>
        <dbReference type="EMBL" id="TWB31777.1"/>
    </source>
</evidence>
<dbReference type="Gene3D" id="1.10.287.470">
    <property type="entry name" value="Helix hairpin bin"/>
    <property type="match status" value="1"/>
</dbReference>
<sequence length="418" mass="43460">MPSFRFLPGPGPGRGLQWLGAALLAAAVVGMIVIRESDAPPPPSAQPEAAPGTFQVTPGQWATLGMETVAPHPFQTHIDTDGRVTANDEATTPVYSPVSGQVGTVTARVGDHVAKDAVLMTVDATDMAQGRSDLAAAASAAAAADAQLRQARVTEQRQRDLYQADGGALKDWQQAQVDLVTAETAARTAQAALAAVRDRLRVLGRTPQEIAALTREGAALAPTPVRAPVAGTVLQRQVSPGQYVNGAASGGTMAFSLADLSTVWLLANVREADAPAVAVGQEVEVRVPAYPTRVFRGRVTAVPPAIDPATRRLAVRVTLDNADGALKPEMMATVRLFTDPGASSPANPALAVPERAVIHEGEVSRVWVADAAHHALALRSVMLGRQQDGLVEVLDGLKAGDSVVTKGALFIDRAAQGD</sequence>
<evidence type="ECO:0000259" key="7">
    <source>
        <dbReference type="Pfam" id="PF25967"/>
    </source>
</evidence>
<evidence type="ECO:0000256" key="1">
    <source>
        <dbReference type="ARBA" id="ARBA00009477"/>
    </source>
</evidence>
<dbReference type="PANTHER" id="PTHR30097">
    <property type="entry name" value="CATION EFFLUX SYSTEM PROTEIN CUSB"/>
    <property type="match status" value="1"/>
</dbReference>
<dbReference type="NCBIfam" id="TIGR01730">
    <property type="entry name" value="RND_mfp"/>
    <property type="match status" value="1"/>
</dbReference>
<feature type="domain" description="CzcB-like barrel-sandwich hybrid" evidence="8">
    <location>
        <begin position="92"/>
        <end position="248"/>
    </location>
</feature>
<dbReference type="InterPro" id="IPR051909">
    <property type="entry name" value="MFP_Cation_Efflux"/>
</dbReference>
<dbReference type="Pfam" id="PF25967">
    <property type="entry name" value="RND-MFP_C"/>
    <property type="match status" value="1"/>
</dbReference>
<evidence type="ECO:0000259" key="6">
    <source>
        <dbReference type="Pfam" id="PF25954"/>
    </source>
</evidence>
<dbReference type="FunFam" id="2.40.420.20:FF:000006">
    <property type="entry name" value="RND family efflux transporter MFP subunit"/>
    <property type="match status" value="1"/>
</dbReference>
<dbReference type="GO" id="GO:0016020">
    <property type="term" value="C:membrane"/>
    <property type="evidence" value="ECO:0007669"/>
    <property type="project" value="InterPro"/>
</dbReference>
<comment type="function">
    <text evidence="5">CzcA and CzcB together would act in zinc efflux nearly as effectively as the complete czc efflux system (CzcABC). The CzcB protein is thought to funnel zinc cations to the CzcA transport protein.</text>
</comment>
<dbReference type="InterPro" id="IPR058792">
    <property type="entry name" value="Beta-barrel_RND_2"/>
</dbReference>
<dbReference type="EMBL" id="VITO01000001">
    <property type="protein sequence ID" value="TWB31777.1"/>
    <property type="molecule type" value="Genomic_DNA"/>
</dbReference>
<feature type="domain" description="CusB-like beta-barrel" evidence="6">
    <location>
        <begin position="262"/>
        <end position="336"/>
    </location>
</feature>
<dbReference type="GO" id="GO:0015679">
    <property type="term" value="P:plasma membrane copper ion transport"/>
    <property type="evidence" value="ECO:0007669"/>
    <property type="project" value="TreeGrafter"/>
</dbReference>
<evidence type="ECO:0000313" key="10">
    <source>
        <dbReference type="Proteomes" id="UP000316545"/>
    </source>
</evidence>
<keyword evidence="2" id="KW-0813">Transport</keyword>
<feature type="domain" description="Multidrug resistance protein MdtA-like C-terminal permuted SH3" evidence="7">
    <location>
        <begin position="349"/>
        <end position="408"/>
    </location>
</feature>
<dbReference type="GO" id="GO:0022857">
    <property type="term" value="F:transmembrane transporter activity"/>
    <property type="evidence" value="ECO:0007669"/>
    <property type="project" value="InterPro"/>
</dbReference>
<evidence type="ECO:0000256" key="5">
    <source>
        <dbReference type="ARBA" id="ARBA00058766"/>
    </source>
</evidence>
<dbReference type="PANTHER" id="PTHR30097:SF15">
    <property type="entry name" value="CATION EFFLUX SYSTEM PROTEIN CUSB"/>
    <property type="match status" value="1"/>
</dbReference>